<feature type="region of interest" description="Disordered" evidence="1">
    <location>
        <begin position="661"/>
        <end position="688"/>
    </location>
</feature>
<dbReference type="EMBL" id="CAUYUJ010014939">
    <property type="protein sequence ID" value="CAK0847896.1"/>
    <property type="molecule type" value="Genomic_DNA"/>
</dbReference>
<sequence>MPARRLVASEAVGQEDSTDMSTQSLELLQHLSLPPGGFDGLAPACVRLLRPRGPDVPEASRSSDLEVLVLGLGAGGTLLAYEFAPASPAPVGGLLQCVRVWPSALEGLEPLPVRLEVNATKHDSLALAFQCNVGESQGMVLVMPLARGWAGSSRQAGSSRLLPLPYVQRLSVDDAVHQLTFMTGLSYQLKEETLLLYRVNNFTREKDGLPGVNINLNEVARPGVVAPAEPARCVDEEPAVELPGAPPDAPVAAAEEGSKTAGVSPLVRAAVCFGLLVAHVCVNMLRQRKMGNEPDWAATILLGAGSLVVFNFATEAGELPTMGLAEGDAAELKKAKEIMKREGQEDQVTDSTAKLEGKLDSIRSDKCWGITVALLNNVKSTEDGVDYQKNVYNAVSNMLSQDTVPERYCELIEKLLSVSTSGPEEVLTGLPELSNAVRGGEFAAAEETAQARQEKNERPEELSVDFFAGKGELAWPEEPAAVAEAAAPCEEDRIKSQVLLGIGLDKDAGICRFFWIGSEGLGARASSREANLHEEDVKLASGKGELGGAAIRLRDDQQLVEAEIREALNQLTSCLEISRGRLGKMFGVGAHGLKGPRRRPETGAEQRDRGVSAAVAGRAKERKPSGPIAQELAKRTEGVDALLTSPALGAFLGCRALVDDAGGPPLSGRGPPSGRGRAKTSAGKLLAE</sequence>
<reference evidence="2" key="1">
    <citation type="submission" date="2023-10" db="EMBL/GenBank/DDBJ databases">
        <authorList>
            <person name="Chen Y."/>
            <person name="Shah S."/>
            <person name="Dougan E. K."/>
            <person name="Thang M."/>
            <person name="Chan C."/>
        </authorList>
    </citation>
    <scope>NUCLEOTIDE SEQUENCE [LARGE SCALE GENOMIC DNA]</scope>
</reference>
<organism evidence="2 3">
    <name type="scientific">Prorocentrum cordatum</name>
    <dbReference type="NCBI Taxonomy" id="2364126"/>
    <lineage>
        <taxon>Eukaryota</taxon>
        <taxon>Sar</taxon>
        <taxon>Alveolata</taxon>
        <taxon>Dinophyceae</taxon>
        <taxon>Prorocentrales</taxon>
        <taxon>Prorocentraceae</taxon>
        <taxon>Prorocentrum</taxon>
    </lineage>
</organism>
<dbReference type="Proteomes" id="UP001189429">
    <property type="component" value="Unassembled WGS sequence"/>
</dbReference>
<proteinExistence type="predicted"/>
<comment type="caution">
    <text evidence="2">The sequence shown here is derived from an EMBL/GenBank/DDBJ whole genome shotgun (WGS) entry which is preliminary data.</text>
</comment>
<protein>
    <submittedName>
        <fullName evidence="2">Uncharacterized protein</fullName>
    </submittedName>
</protein>
<feature type="compositionally biased region" description="Basic and acidic residues" evidence="1">
    <location>
        <begin position="598"/>
        <end position="610"/>
    </location>
</feature>
<keyword evidence="3" id="KW-1185">Reference proteome</keyword>
<feature type="region of interest" description="Disordered" evidence="1">
    <location>
        <begin position="590"/>
        <end position="627"/>
    </location>
</feature>
<evidence type="ECO:0000313" key="3">
    <source>
        <dbReference type="Proteomes" id="UP001189429"/>
    </source>
</evidence>
<evidence type="ECO:0000256" key="1">
    <source>
        <dbReference type="SAM" id="MobiDB-lite"/>
    </source>
</evidence>
<name>A0ABN9TQ33_9DINO</name>
<gene>
    <name evidence="2" type="ORF">PCOR1329_LOCUS40981</name>
</gene>
<accession>A0ABN9TQ33</accession>
<feature type="compositionally biased region" description="Low complexity" evidence="1">
    <location>
        <begin position="662"/>
        <end position="675"/>
    </location>
</feature>
<evidence type="ECO:0000313" key="2">
    <source>
        <dbReference type="EMBL" id="CAK0847896.1"/>
    </source>
</evidence>